<dbReference type="Gene3D" id="2.60.120.10">
    <property type="entry name" value="Jelly Rolls"/>
    <property type="match status" value="1"/>
</dbReference>
<dbReference type="InterPro" id="IPR011051">
    <property type="entry name" value="RmlC_Cupin_sf"/>
</dbReference>
<comment type="catalytic activity">
    <reaction evidence="6">
        <text>(2S)-4-acetamido-2-aminobutanoate = L-ectoine + H2O</text>
        <dbReference type="Rhea" id="RHEA:17281"/>
        <dbReference type="ChEBI" id="CHEBI:15377"/>
        <dbReference type="ChEBI" id="CHEBI:58515"/>
        <dbReference type="ChEBI" id="CHEBI:58929"/>
        <dbReference type="EC" id="4.2.1.108"/>
    </reaction>
</comment>
<protein>
    <recommendedName>
        <fullName evidence="4">L-ectoine synthase</fullName>
        <ecNumber evidence="3">4.2.1.108</ecNumber>
    </recommendedName>
    <alternativeName>
        <fullName evidence="5">N-acetyldiaminobutyrate dehydratase</fullName>
    </alternativeName>
</protein>
<name>A0A1S7LLW8_MAGMO</name>
<evidence type="ECO:0000256" key="4">
    <source>
        <dbReference type="ARBA" id="ARBA00019707"/>
    </source>
</evidence>
<evidence type="ECO:0000256" key="1">
    <source>
        <dbReference type="ARBA" id="ARBA00005181"/>
    </source>
</evidence>
<dbReference type="InterPro" id="IPR010462">
    <property type="entry name" value="Ectoine_synth"/>
</dbReference>
<dbReference type="InterPro" id="IPR014710">
    <property type="entry name" value="RmlC-like_jellyroll"/>
</dbReference>
<evidence type="ECO:0000256" key="6">
    <source>
        <dbReference type="ARBA" id="ARBA00048714"/>
    </source>
</evidence>
<proteinExistence type="inferred from homology"/>
<dbReference type="EMBL" id="LO017727">
    <property type="protein sequence ID" value="CRH06746.1"/>
    <property type="molecule type" value="Genomic_DNA"/>
</dbReference>
<sequence>MLTGPLATTLCHRCLEPPSGHLSCIIRVRVGVSFHKTTIRVGTETSIHYHNHLEVVYSVGGRGEVKELESGILHPIKGGIL</sequence>
<dbReference type="GO" id="GO:0033990">
    <property type="term" value="F:ectoine synthase activity"/>
    <property type="evidence" value="ECO:0007669"/>
    <property type="project" value="UniProtKB-EC"/>
</dbReference>
<evidence type="ECO:0000313" key="7">
    <source>
        <dbReference type="EMBL" id="CRH06746.1"/>
    </source>
</evidence>
<dbReference type="UniPathway" id="UPA00067">
    <property type="reaction ID" value="UER00123"/>
</dbReference>
<dbReference type="AlphaFoldDB" id="A0A1S7LLW8"/>
<comment type="similarity">
    <text evidence="2">Belongs to the ectoine synthase family.</text>
</comment>
<dbReference type="SUPFAM" id="SSF51182">
    <property type="entry name" value="RmlC-like cupins"/>
    <property type="match status" value="1"/>
</dbReference>
<dbReference type="Pfam" id="PF06339">
    <property type="entry name" value="Ectoine_synth"/>
    <property type="match status" value="1"/>
</dbReference>
<evidence type="ECO:0000256" key="2">
    <source>
        <dbReference type="ARBA" id="ARBA00009637"/>
    </source>
</evidence>
<evidence type="ECO:0000256" key="5">
    <source>
        <dbReference type="ARBA" id="ARBA00033271"/>
    </source>
</evidence>
<accession>A0A1S7LLW8</accession>
<gene>
    <name evidence="7" type="ORF">MAGMO_2589</name>
</gene>
<comment type="pathway">
    <text evidence="1">Amine and polyamine biosynthesis; ectoine biosynthesis; L-ectoine from L-aspartate 4-semialdehyde: step 3/3.</text>
</comment>
<reference evidence="7" key="1">
    <citation type="submission" date="2015-04" db="EMBL/GenBank/DDBJ databases">
        <authorList>
            <person name="Syromyatnikov M.Y."/>
            <person name="Popov V.N."/>
        </authorList>
    </citation>
    <scope>NUCLEOTIDE SEQUENCE</scope>
    <source>
        <strain evidence="7">MO-1</strain>
    </source>
</reference>
<dbReference type="GO" id="GO:0019491">
    <property type="term" value="P:ectoine biosynthetic process"/>
    <property type="evidence" value="ECO:0007669"/>
    <property type="project" value="UniProtKB-UniPathway"/>
</dbReference>
<dbReference type="EC" id="4.2.1.108" evidence="3"/>
<organism evidence="7">
    <name type="scientific">Magnetococcus massalia (strain MO-1)</name>
    <dbReference type="NCBI Taxonomy" id="451514"/>
    <lineage>
        <taxon>Bacteria</taxon>
        <taxon>Pseudomonadati</taxon>
        <taxon>Pseudomonadota</taxon>
        <taxon>Magnetococcia</taxon>
        <taxon>Magnetococcales</taxon>
        <taxon>Magnetococcaceae</taxon>
        <taxon>Magnetococcus</taxon>
    </lineage>
</organism>
<evidence type="ECO:0000256" key="3">
    <source>
        <dbReference type="ARBA" id="ARBA00013192"/>
    </source>
</evidence>